<dbReference type="Proteomes" id="UP000029380">
    <property type="component" value="Unassembled WGS sequence"/>
</dbReference>
<dbReference type="GO" id="GO:0006094">
    <property type="term" value="P:gluconeogenesis"/>
    <property type="evidence" value="ECO:0007669"/>
    <property type="project" value="TreeGrafter"/>
</dbReference>
<dbReference type="AlphaFoldDB" id="A0A091C3K4"/>
<dbReference type="PANTHER" id="PTHR43778">
    <property type="entry name" value="PYRUVATE CARBOXYLASE"/>
    <property type="match status" value="1"/>
</dbReference>
<reference evidence="5 6" key="1">
    <citation type="submission" date="2014-08" db="EMBL/GenBank/DDBJ databases">
        <title>Genome sequence of Tetragenococcus muriaticus.</title>
        <authorList>
            <person name="Chuea-nongthon C."/>
            <person name="Rodtong S."/>
            <person name="Yongsawatdigul J."/>
            <person name="Steele J.L."/>
            <person name="Liu X.-y."/>
            <person name="Speers J."/>
            <person name="Glasner J.D."/>
            <person name="Neeno-Eckwall E.C."/>
        </authorList>
    </citation>
    <scope>NUCLEOTIDE SEQUENCE [LARGE SCALE GENOMIC DNA]</scope>
    <source>
        <strain evidence="5 6">PMC-11-5</strain>
    </source>
</reference>
<dbReference type="GO" id="GO:0005737">
    <property type="term" value="C:cytoplasm"/>
    <property type="evidence" value="ECO:0007669"/>
    <property type="project" value="TreeGrafter"/>
</dbReference>
<dbReference type="GO" id="GO:0004736">
    <property type="term" value="F:pyruvate carboxylase activity"/>
    <property type="evidence" value="ECO:0007669"/>
    <property type="project" value="UniProtKB-EC"/>
</dbReference>
<dbReference type="InterPro" id="IPR011054">
    <property type="entry name" value="Rudment_hybrid_motif"/>
</dbReference>
<dbReference type="InterPro" id="IPR005482">
    <property type="entry name" value="Biotin_COase_C"/>
</dbReference>
<evidence type="ECO:0000313" key="5">
    <source>
        <dbReference type="EMBL" id="KFN91275.1"/>
    </source>
</evidence>
<evidence type="ECO:0000256" key="1">
    <source>
        <dbReference type="ARBA" id="ARBA00022598"/>
    </source>
</evidence>
<keyword evidence="3" id="KW-0067">ATP-binding</keyword>
<evidence type="ECO:0000259" key="4">
    <source>
        <dbReference type="PROSITE" id="PS50979"/>
    </source>
</evidence>
<accession>A0A091C3K4</accession>
<evidence type="ECO:0000256" key="3">
    <source>
        <dbReference type="ARBA" id="ARBA00022840"/>
    </source>
</evidence>
<dbReference type="SMART" id="SM00878">
    <property type="entry name" value="Biotin_carb_C"/>
    <property type="match status" value="1"/>
</dbReference>
<evidence type="ECO:0000313" key="6">
    <source>
        <dbReference type="Proteomes" id="UP000029380"/>
    </source>
</evidence>
<name>A0A091C3K4_9ENTE</name>
<keyword evidence="2" id="KW-0547">Nucleotide-binding</keyword>
<proteinExistence type="predicted"/>
<feature type="domain" description="Biotin carboxylation" evidence="4">
    <location>
        <begin position="1"/>
        <end position="139"/>
    </location>
</feature>
<dbReference type="InterPro" id="IPR011764">
    <property type="entry name" value="Biotin_carboxylation_dom"/>
</dbReference>
<evidence type="ECO:0000256" key="2">
    <source>
        <dbReference type="ARBA" id="ARBA00022741"/>
    </source>
</evidence>
<dbReference type="PATRIC" id="fig|1302649.3.peg.1508"/>
<dbReference type="PANTHER" id="PTHR43778:SF2">
    <property type="entry name" value="PYRUVATE CARBOXYLASE, MITOCHONDRIAL"/>
    <property type="match status" value="1"/>
</dbReference>
<organism evidence="5 6">
    <name type="scientific">Tetragenococcus muriaticus PMC-11-5</name>
    <dbReference type="NCBI Taxonomy" id="1302649"/>
    <lineage>
        <taxon>Bacteria</taxon>
        <taxon>Bacillati</taxon>
        <taxon>Bacillota</taxon>
        <taxon>Bacilli</taxon>
        <taxon>Lactobacillales</taxon>
        <taxon>Enterococcaceae</taxon>
        <taxon>Tetragenococcus</taxon>
    </lineage>
</organism>
<dbReference type="EC" id="6.4.1.1" evidence="5"/>
<gene>
    <name evidence="5" type="ORF">TMUPMC115_1504</name>
</gene>
<dbReference type="EC" id="6.3.4.14" evidence="5"/>
<dbReference type="Gene3D" id="3.30.470.20">
    <property type="entry name" value="ATP-grasp fold, B domain"/>
    <property type="match status" value="1"/>
</dbReference>
<dbReference type="GO" id="GO:0005524">
    <property type="term" value="F:ATP binding"/>
    <property type="evidence" value="ECO:0007669"/>
    <property type="project" value="UniProtKB-KW"/>
</dbReference>
<dbReference type="InterPro" id="IPR055268">
    <property type="entry name" value="PCB-like"/>
</dbReference>
<dbReference type="EC" id="6.-.-.-" evidence="5"/>
<dbReference type="SUPFAM" id="SSF51246">
    <property type="entry name" value="Rudiment single hybrid motif"/>
    <property type="match status" value="1"/>
</dbReference>
<keyword evidence="1 5" id="KW-0436">Ligase</keyword>
<keyword evidence="5" id="KW-0808">Transferase</keyword>
<protein>
    <submittedName>
        <fullName evidence="5">Pyruvate carboxyl transferase</fullName>
        <ecNumber evidence="5">6.-.-.-</ecNumber>
        <ecNumber evidence="5">6.3.4.14</ecNumber>
        <ecNumber evidence="5">6.4.1.1</ecNumber>
    </submittedName>
</protein>
<keyword evidence="5" id="KW-0670">Pyruvate</keyword>
<comment type="caution">
    <text evidence="5">The sequence shown here is derived from an EMBL/GenBank/DDBJ whole genome shotgun (WGS) entry which is preliminary data.</text>
</comment>
<dbReference type="Pfam" id="PF02785">
    <property type="entry name" value="Biotin_carb_C"/>
    <property type="match status" value="1"/>
</dbReference>
<sequence length="139" mass="15409">MITDVDIVATQILIAQGQDLHQEIGLPKQENISFKGAAIQCRITTEDPLNDFMPDTGKIDTYRSPGGFGVRLDVGNAYAGAVVTPYFDSLLVKVCTHAATFEQAIGKMARCIQEFRIRGVKTNMPFLKKCHFPSRVSFR</sequence>
<dbReference type="GO" id="GO:0004075">
    <property type="term" value="F:biotin carboxylase activity"/>
    <property type="evidence" value="ECO:0007669"/>
    <property type="project" value="UniProtKB-EC"/>
</dbReference>
<dbReference type="GO" id="GO:0016740">
    <property type="term" value="F:transferase activity"/>
    <property type="evidence" value="ECO:0007669"/>
    <property type="project" value="UniProtKB-KW"/>
</dbReference>
<dbReference type="PROSITE" id="PS50979">
    <property type="entry name" value="BC"/>
    <property type="match status" value="1"/>
</dbReference>
<dbReference type="EMBL" id="JPVU01000160">
    <property type="protein sequence ID" value="KFN91275.1"/>
    <property type="molecule type" value="Genomic_DNA"/>
</dbReference>